<dbReference type="AlphaFoldDB" id="A0A3E2NLL4"/>
<dbReference type="Proteomes" id="UP000260823">
    <property type="component" value="Unassembled WGS sequence"/>
</dbReference>
<gene>
    <name evidence="1" type="ORF">DYU05_18775</name>
</gene>
<proteinExistence type="predicted"/>
<dbReference type="EMBL" id="QWDE01000004">
    <property type="protein sequence ID" value="RFZ81862.1"/>
    <property type="molecule type" value="Genomic_DNA"/>
</dbReference>
<comment type="caution">
    <text evidence="1">The sequence shown here is derived from an EMBL/GenBank/DDBJ whole genome shotgun (WGS) entry which is preliminary data.</text>
</comment>
<protein>
    <submittedName>
        <fullName evidence="1">Uncharacterized protein</fullName>
    </submittedName>
</protein>
<evidence type="ECO:0000313" key="1">
    <source>
        <dbReference type="EMBL" id="RFZ81862.1"/>
    </source>
</evidence>
<sequence length="238" mass="27252">MDFILSVLSGAIGGLIILVFQKAWEFKDAKDQELKEQEAARQKLIISHDIHKRPVESKIVEHLLPGTSIEKMKRLLGVPDFTTYGKIFTEVSENPMDTNTYLYEFGNAHLLLTSQDGVSTDSVTISTKFDKDYPVEFIFPYLLEKDSAALGSMKLEKHLIDYVEKAEVNKTMRDAYFCIETYFGRAGRYHYYTFFGQDSDKVAEYFKDPDLKHLVNGSINSYCISGLSNFAPYISPFW</sequence>
<dbReference type="OrthoDB" id="1328714at2"/>
<name>A0A3E2NLL4_9SPHI</name>
<keyword evidence="2" id="KW-1185">Reference proteome</keyword>
<dbReference type="RefSeq" id="WP_117384681.1">
    <property type="nucleotide sequence ID" value="NZ_QWDE01000004.1"/>
</dbReference>
<reference evidence="1 2" key="1">
    <citation type="submission" date="2018-08" db="EMBL/GenBank/DDBJ databases">
        <title>Mucilaginibacter terrae sp. nov., isolated from manganese diggings.</title>
        <authorList>
            <person name="Huang Y."/>
            <person name="Zhou Z."/>
        </authorList>
    </citation>
    <scope>NUCLEOTIDE SEQUENCE [LARGE SCALE GENOMIC DNA]</scope>
    <source>
        <strain evidence="1 2">ZH6</strain>
    </source>
</reference>
<evidence type="ECO:0000313" key="2">
    <source>
        <dbReference type="Proteomes" id="UP000260823"/>
    </source>
</evidence>
<accession>A0A3E2NLL4</accession>
<organism evidence="1 2">
    <name type="scientific">Mucilaginibacter terrenus</name>
    <dbReference type="NCBI Taxonomy" id="2482727"/>
    <lineage>
        <taxon>Bacteria</taxon>
        <taxon>Pseudomonadati</taxon>
        <taxon>Bacteroidota</taxon>
        <taxon>Sphingobacteriia</taxon>
        <taxon>Sphingobacteriales</taxon>
        <taxon>Sphingobacteriaceae</taxon>
        <taxon>Mucilaginibacter</taxon>
    </lineage>
</organism>